<dbReference type="RefSeq" id="WP_127830765.1">
    <property type="nucleotide sequence ID" value="NZ_RZYA01000014.1"/>
</dbReference>
<gene>
    <name evidence="1" type="ORF">EOT10_25975</name>
</gene>
<evidence type="ECO:0000313" key="1">
    <source>
        <dbReference type="EMBL" id="RVU20810.1"/>
    </source>
</evidence>
<dbReference type="AlphaFoldDB" id="A0A3S3UCF6"/>
<reference evidence="1 2" key="1">
    <citation type="submission" date="2019-01" db="EMBL/GenBank/DDBJ databases">
        <title>Genome sequences of Streptomyces and Rhizobium isolates collected from root and soil.</title>
        <authorList>
            <person name="Chhettri S."/>
            <person name="Sevigny J.L."/>
            <person name="Sen A."/>
            <person name="Ennis N."/>
            <person name="Tisa L."/>
        </authorList>
    </citation>
    <scope>NUCLEOTIDE SEQUENCE [LARGE SCALE GENOMIC DNA]</scope>
    <source>
        <strain evidence="1 2">San01</strain>
    </source>
</reference>
<sequence length="113" mass="12391">MLTRAQLVGARLVEAIEAAAERAGRESADLFAGKPKQAAKYATLARMVHQKGERHRLQVDSLHRIARAAGLALDDIYDADELAEARAHEAERVSIRIRAYDIVADLPKSDSTT</sequence>
<accession>A0A3S3UCF6</accession>
<proteinExistence type="predicted"/>
<protein>
    <submittedName>
        <fullName evidence="1">Uncharacterized protein</fullName>
    </submittedName>
</protein>
<name>A0A3S3UCF6_9ACTN</name>
<keyword evidence="2" id="KW-1185">Reference proteome</keyword>
<organism evidence="1 2">
    <name type="scientific">Streptomyces antnestii</name>
    <dbReference type="NCBI Taxonomy" id="2494256"/>
    <lineage>
        <taxon>Bacteria</taxon>
        <taxon>Bacillati</taxon>
        <taxon>Actinomycetota</taxon>
        <taxon>Actinomycetes</taxon>
        <taxon>Kitasatosporales</taxon>
        <taxon>Streptomycetaceae</taxon>
        <taxon>Streptomyces</taxon>
    </lineage>
</organism>
<evidence type="ECO:0000313" key="2">
    <source>
        <dbReference type="Proteomes" id="UP000283128"/>
    </source>
</evidence>
<dbReference type="Proteomes" id="UP000283128">
    <property type="component" value="Unassembled WGS sequence"/>
</dbReference>
<dbReference type="EMBL" id="RZYA01000014">
    <property type="protein sequence ID" value="RVU20810.1"/>
    <property type="molecule type" value="Genomic_DNA"/>
</dbReference>
<comment type="caution">
    <text evidence="1">The sequence shown here is derived from an EMBL/GenBank/DDBJ whole genome shotgun (WGS) entry which is preliminary data.</text>
</comment>